<keyword evidence="2" id="KW-1185">Reference proteome</keyword>
<accession>A0A2U1SMK0</accession>
<sequence>MAFGCLNRRLRSAVDKARPFVEAPPVDARSSDLKTGVVNMPAIRQQYGPNFGVSVIPYRMPAAHGGSPILQR</sequence>
<proteinExistence type="predicted"/>
<evidence type="ECO:0000313" key="2">
    <source>
        <dbReference type="Proteomes" id="UP000245137"/>
    </source>
</evidence>
<dbReference type="EMBL" id="PUIV01000035">
    <property type="protein sequence ID" value="PWB92842.1"/>
    <property type="molecule type" value="Genomic_DNA"/>
</dbReference>
<evidence type="ECO:0000313" key="1">
    <source>
        <dbReference type="EMBL" id="PWB92842.1"/>
    </source>
</evidence>
<name>A0A2U1SMK0_METSR</name>
<organism evidence="1 2">
    <name type="scientific">Methylosinus sporium</name>
    <dbReference type="NCBI Taxonomy" id="428"/>
    <lineage>
        <taxon>Bacteria</taxon>
        <taxon>Pseudomonadati</taxon>
        <taxon>Pseudomonadota</taxon>
        <taxon>Alphaproteobacteria</taxon>
        <taxon>Hyphomicrobiales</taxon>
        <taxon>Methylocystaceae</taxon>
        <taxon>Methylosinus</taxon>
    </lineage>
</organism>
<dbReference type="OrthoDB" id="7376530at2"/>
<protein>
    <submittedName>
        <fullName evidence="1">Uncharacterized protein</fullName>
    </submittedName>
</protein>
<dbReference type="AlphaFoldDB" id="A0A2U1SMK0"/>
<reference evidence="1 2" key="1">
    <citation type="journal article" date="2018" name="Appl. Microbiol. Biotechnol.">
        <title>Co-cultivation of the strictly anaerobic methanogen Methanosarcina barkeri with aerobic methanotrophs in an oxygen-limited membrane bioreactor.</title>
        <authorList>
            <person name="In 't Zandt M.H."/>
            <person name="van den Bosch T.J.M."/>
            <person name="Rijkers R."/>
            <person name="van Kessel M.A.H.J."/>
            <person name="Jetten M.S.M."/>
            <person name="Welte C.U."/>
        </authorList>
    </citation>
    <scope>NUCLEOTIDE SEQUENCE [LARGE SCALE GENOMIC DNA]</scope>
    <source>
        <strain evidence="1 2">DSM 17706</strain>
    </source>
</reference>
<dbReference type="Proteomes" id="UP000245137">
    <property type="component" value="Unassembled WGS sequence"/>
</dbReference>
<comment type="caution">
    <text evidence="1">The sequence shown here is derived from an EMBL/GenBank/DDBJ whole genome shotgun (WGS) entry which is preliminary data.</text>
</comment>
<gene>
    <name evidence="1" type="ORF">C5689_16190</name>
</gene>